<evidence type="ECO:0000256" key="1">
    <source>
        <dbReference type="SAM" id="Phobius"/>
    </source>
</evidence>
<evidence type="ECO:0000313" key="4">
    <source>
        <dbReference type="Proteomes" id="UP000654279"/>
    </source>
</evidence>
<sequence>MAKSKIKRSRRIKPRFFVFIGIIVIIAVLVIWSVLGGATKTAAVQWGQLGSTHSAKAVLLRDEQVISAESYGKIIYFAAEGERVAKDAKIAEVFRPQFTDKDLQEYYTAQQAVLKQQQTLMQDIVNEDLTKVSDQVDAQFTEIEAMVRSGDVTSSLRLERALNSALQERHTTYRNLITEDDILTQLYAQEDALQSKVDQAKTEVVAPYSGVVSFYLDGRESLLNPESMAELTYETVETVTKDAKAKGSTDANPQMPLFRVVNNAKWYVLILSDGGAVELNAGQSVNLNFSGYAGVDYAGTCTDVRPSGDNALYVIEMSQDIGALLSERNLDVTVGKQMEGLKIPASALQTQEGVRGVYVIDGQAKTFVPVKVLVEDGSAAIVEALGSENQLEVNQLVQIK</sequence>
<feature type="transmembrane region" description="Helical" evidence="1">
    <location>
        <begin position="16"/>
        <end position="35"/>
    </location>
</feature>
<accession>A0A926CZ38</accession>
<comment type="caution">
    <text evidence="3">The sequence shown here is derived from an EMBL/GenBank/DDBJ whole genome shotgun (WGS) entry which is preliminary data.</text>
</comment>
<keyword evidence="1" id="KW-0812">Transmembrane</keyword>
<protein>
    <recommendedName>
        <fullName evidence="2">RND related barrel-sandwich hybrid domain-containing protein</fullName>
    </recommendedName>
</protein>
<keyword evidence="1" id="KW-0472">Membrane</keyword>
<gene>
    <name evidence="3" type="ORF">H8699_04825</name>
</gene>
<feature type="domain" description="RND related barrel-sandwich hybrid" evidence="2">
    <location>
        <begin position="63"/>
        <end position="262"/>
    </location>
</feature>
<dbReference type="EMBL" id="JACRSO010000002">
    <property type="protein sequence ID" value="MBC8528758.1"/>
    <property type="molecule type" value="Genomic_DNA"/>
</dbReference>
<dbReference type="RefSeq" id="WP_249284730.1">
    <property type="nucleotide sequence ID" value="NZ_JACRSO010000002.1"/>
</dbReference>
<organism evidence="3 4">
    <name type="scientific">Luoshenia tenuis</name>
    <dbReference type="NCBI Taxonomy" id="2763654"/>
    <lineage>
        <taxon>Bacteria</taxon>
        <taxon>Bacillati</taxon>
        <taxon>Bacillota</taxon>
        <taxon>Clostridia</taxon>
        <taxon>Christensenellales</taxon>
        <taxon>Christensenellaceae</taxon>
        <taxon>Luoshenia</taxon>
    </lineage>
</organism>
<dbReference type="InterPro" id="IPR058709">
    <property type="entry name" value="BSH_RND-rel"/>
</dbReference>
<dbReference type="AlphaFoldDB" id="A0A926CZ38"/>
<evidence type="ECO:0000313" key="3">
    <source>
        <dbReference type="EMBL" id="MBC8528758.1"/>
    </source>
</evidence>
<keyword evidence="4" id="KW-1185">Reference proteome</keyword>
<evidence type="ECO:0000259" key="2">
    <source>
        <dbReference type="Pfam" id="PF26018"/>
    </source>
</evidence>
<name>A0A926CZ38_9FIRM</name>
<dbReference type="Pfam" id="PF26018">
    <property type="entry name" value="BSH_RND_rel"/>
    <property type="match status" value="1"/>
</dbReference>
<dbReference type="Proteomes" id="UP000654279">
    <property type="component" value="Unassembled WGS sequence"/>
</dbReference>
<proteinExistence type="predicted"/>
<reference evidence="3" key="1">
    <citation type="submission" date="2020-08" db="EMBL/GenBank/DDBJ databases">
        <title>Genome public.</title>
        <authorList>
            <person name="Liu C."/>
            <person name="Sun Q."/>
        </authorList>
    </citation>
    <scope>NUCLEOTIDE SEQUENCE</scope>
    <source>
        <strain evidence="3">NSJ-44</strain>
    </source>
</reference>
<keyword evidence="1" id="KW-1133">Transmembrane helix</keyword>